<feature type="region of interest" description="Disordered" evidence="1">
    <location>
        <begin position="1"/>
        <end position="31"/>
    </location>
</feature>
<dbReference type="Proteomes" id="UP000005237">
    <property type="component" value="Unassembled WGS sequence"/>
</dbReference>
<evidence type="ECO:0000256" key="1">
    <source>
        <dbReference type="SAM" id="MobiDB-lite"/>
    </source>
</evidence>
<reference evidence="3" key="1">
    <citation type="submission" date="2010-08" db="EMBL/GenBank/DDBJ databases">
        <authorList>
            <consortium name="Caenorhabditis japonica Sequencing Consortium"/>
            <person name="Wilson R.K."/>
        </authorList>
    </citation>
    <scope>NUCLEOTIDE SEQUENCE [LARGE SCALE GENOMIC DNA]</scope>
    <source>
        <strain evidence="3">DF5081</strain>
    </source>
</reference>
<sequence>MAPLKIKSSPVKKSKIAKFRRKKKQPPPDSLIQVDPLAAALAHQARKANTVPAVSRTPLLLQFTPFGPPPSSCRSDVRLFLCL</sequence>
<evidence type="ECO:0000313" key="3">
    <source>
        <dbReference type="Proteomes" id="UP000005237"/>
    </source>
</evidence>
<dbReference type="EnsemblMetazoa" id="CJA22146.1">
    <property type="protein sequence ID" value="CJA22146.1"/>
    <property type="gene ID" value="WBGene00177718"/>
</dbReference>
<proteinExistence type="predicted"/>
<name>A0A8R1IBP4_CAEJA</name>
<evidence type="ECO:0000313" key="2">
    <source>
        <dbReference type="EnsemblMetazoa" id="CJA22146.1"/>
    </source>
</evidence>
<organism evidence="2 3">
    <name type="scientific">Caenorhabditis japonica</name>
    <dbReference type="NCBI Taxonomy" id="281687"/>
    <lineage>
        <taxon>Eukaryota</taxon>
        <taxon>Metazoa</taxon>
        <taxon>Ecdysozoa</taxon>
        <taxon>Nematoda</taxon>
        <taxon>Chromadorea</taxon>
        <taxon>Rhabditida</taxon>
        <taxon>Rhabditina</taxon>
        <taxon>Rhabditomorpha</taxon>
        <taxon>Rhabditoidea</taxon>
        <taxon>Rhabditidae</taxon>
        <taxon>Peloderinae</taxon>
        <taxon>Caenorhabditis</taxon>
    </lineage>
</organism>
<protein>
    <submittedName>
        <fullName evidence="2">Uncharacterized protein</fullName>
    </submittedName>
</protein>
<reference evidence="2" key="2">
    <citation type="submission" date="2022-06" db="UniProtKB">
        <authorList>
            <consortium name="EnsemblMetazoa"/>
        </authorList>
    </citation>
    <scope>IDENTIFICATION</scope>
    <source>
        <strain evidence="2">DF5081</strain>
    </source>
</reference>
<accession>A0A8R1IBP4</accession>
<dbReference type="AlphaFoldDB" id="A0A8R1IBP4"/>
<feature type="compositionally biased region" description="Basic residues" evidence="1">
    <location>
        <begin position="10"/>
        <end position="25"/>
    </location>
</feature>
<keyword evidence="3" id="KW-1185">Reference proteome</keyword>